<evidence type="ECO:0000256" key="4">
    <source>
        <dbReference type="ARBA" id="ARBA00022989"/>
    </source>
</evidence>
<feature type="transmembrane region" description="Helical" evidence="6">
    <location>
        <begin position="54"/>
        <end position="77"/>
    </location>
</feature>
<dbReference type="PANTHER" id="PTHR38601:SF1">
    <property type="entry name" value="HYDROGENASE-4 COMPONENT E"/>
    <property type="match status" value="1"/>
</dbReference>
<dbReference type="RefSeq" id="WP_275475002.1">
    <property type="nucleotide sequence ID" value="NZ_CP162940.1"/>
</dbReference>
<evidence type="ECO:0000256" key="3">
    <source>
        <dbReference type="ARBA" id="ARBA00022692"/>
    </source>
</evidence>
<evidence type="ECO:0000256" key="1">
    <source>
        <dbReference type="ARBA" id="ARBA00004651"/>
    </source>
</evidence>
<sequence>MTVLQALSIVLILSTLGLLWIKRIATAIKILSIQSLILGMMAMFIARQTGTVDLYIMAGLTILMKAIGIPWILWYTLRKIGGVRETEKLIGRELSLLCGGGLLAIGYIITSRLHISAPNLTREYLPISIAMLLIGLFIMMTHQKAIMQGIGLVVMENGLFLVALVTTYGMPFLVDIGVFLDVFVAVILMSMLTYRIDKTFQSTHTENLRRLRG</sequence>
<protein>
    <submittedName>
        <fullName evidence="7">Hydrogenase</fullName>
    </submittedName>
</protein>
<evidence type="ECO:0000313" key="8">
    <source>
        <dbReference type="Proteomes" id="UP001579974"/>
    </source>
</evidence>
<feature type="transmembrane region" description="Helical" evidence="6">
    <location>
        <begin position="28"/>
        <end position="48"/>
    </location>
</feature>
<accession>A0ABV5AHY7</accession>
<keyword evidence="3 6" id="KW-0812">Transmembrane</keyword>
<dbReference type="InterPro" id="IPR038730">
    <property type="entry name" value="HyfE-like"/>
</dbReference>
<feature type="transmembrane region" description="Helical" evidence="6">
    <location>
        <begin position="149"/>
        <end position="170"/>
    </location>
</feature>
<evidence type="ECO:0000256" key="5">
    <source>
        <dbReference type="ARBA" id="ARBA00023136"/>
    </source>
</evidence>
<reference evidence="7 8" key="1">
    <citation type="journal article" date="2024" name="Int. J. Mol. Sci.">
        <title>Exploration of Alicyclobacillus spp. Genome in Search of Antibiotic Resistance.</title>
        <authorList>
            <person name="Bucka-Kolendo J."/>
            <person name="Kiousi D.E."/>
            <person name="Dekowska A."/>
            <person name="Mikolajczuk-Szczyrba A."/>
            <person name="Karadedos D.M."/>
            <person name="Michael P."/>
            <person name="Galanis A."/>
            <person name="Sokolowska B."/>
        </authorList>
    </citation>
    <scope>NUCLEOTIDE SEQUENCE [LARGE SCALE GENOMIC DNA]</scope>
    <source>
        <strain evidence="7 8">KKP 3000</strain>
    </source>
</reference>
<feature type="transmembrane region" description="Helical" evidence="6">
    <location>
        <begin position="6"/>
        <end position="21"/>
    </location>
</feature>
<organism evidence="7 8">
    <name type="scientific">Alicyclobacillus fastidiosus</name>
    <dbReference type="NCBI Taxonomy" id="392011"/>
    <lineage>
        <taxon>Bacteria</taxon>
        <taxon>Bacillati</taxon>
        <taxon>Bacillota</taxon>
        <taxon>Bacilli</taxon>
        <taxon>Bacillales</taxon>
        <taxon>Alicyclobacillaceae</taxon>
        <taxon>Alicyclobacillus</taxon>
    </lineage>
</organism>
<feature type="transmembrane region" description="Helical" evidence="6">
    <location>
        <begin position="89"/>
        <end position="109"/>
    </location>
</feature>
<dbReference type="EMBL" id="JBDXSU010000015">
    <property type="protein sequence ID" value="MFB5191888.1"/>
    <property type="molecule type" value="Genomic_DNA"/>
</dbReference>
<proteinExistence type="predicted"/>
<name>A0ABV5AHY7_9BACL</name>
<evidence type="ECO:0000313" key="7">
    <source>
        <dbReference type="EMBL" id="MFB5191888.1"/>
    </source>
</evidence>
<evidence type="ECO:0000256" key="2">
    <source>
        <dbReference type="ARBA" id="ARBA00022475"/>
    </source>
</evidence>
<feature type="transmembrane region" description="Helical" evidence="6">
    <location>
        <begin position="124"/>
        <end position="142"/>
    </location>
</feature>
<dbReference type="Gene3D" id="1.10.287.3510">
    <property type="match status" value="1"/>
</dbReference>
<comment type="caution">
    <text evidence="7">The sequence shown here is derived from an EMBL/GenBank/DDBJ whole genome shotgun (WGS) entry which is preliminary data.</text>
</comment>
<evidence type="ECO:0000256" key="6">
    <source>
        <dbReference type="SAM" id="Phobius"/>
    </source>
</evidence>
<keyword evidence="5 6" id="KW-0472">Membrane</keyword>
<keyword evidence="2" id="KW-1003">Cell membrane</keyword>
<dbReference type="PANTHER" id="PTHR38601">
    <property type="entry name" value="HYDROGENASE-4 COMPONENT E"/>
    <property type="match status" value="1"/>
</dbReference>
<dbReference type="Proteomes" id="UP001579974">
    <property type="component" value="Unassembled WGS sequence"/>
</dbReference>
<keyword evidence="8" id="KW-1185">Reference proteome</keyword>
<gene>
    <name evidence="7" type="ORF">KKP3000_000676</name>
</gene>
<feature type="transmembrane region" description="Helical" evidence="6">
    <location>
        <begin position="176"/>
        <end position="194"/>
    </location>
</feature>
<keyword evidence="4 6" id="KW-1133">Transmembrane helix</keyword>
<comment type="subcellular location">
    <subcellularLocation>
        <location evidence="1">Cell membrane</location>
        <topology evidence="1">Multi-pass membrane protein</topology>
    </subcellularLocation>
</comment>